<feature type="domain" description="N-acetyltransferase" evidence="6">
    <location>
        <begin position="1"/>
        <end position="137"/>
    </location>
</feature>
<evidence type="ECO:0000313" key="8">
    <source>
        <dbReference type="Proteomes" id="UP001553161"/>
    </source>
</evidence>
<dbReference type="PROSITE" id="PS51186">
    <property type="entry name" value="GNAT"/>
    <property type="match status" value="1"/>
</dbReference>
<organism evidence="7 8">
    <name type="scientific">Meridianimarinicoccus marinus</name>
    <dbReference type="NCBI Taxonomy" id="3231483"/>
    <lineage>
        <taxon>Bacteria</taxon>
        <taxon>Pseudomonadati</taxon>
        <taxon>Pseudomonadota</taxon>
        <taxon>Alphaproteobacteria</taxon>
        <taxon>Rhodobacterales</taxon>
        <taxon>Paracoccaceae</taxon>
        <taxon>Meridianimarinicoccus</taxon>
    </lineage>
</organism>
<evidence type="ECO:0000259" key="6">
    <source>
        <dbReference type="PROSITE" id="PS51186"/>
    </source>
</evidence>
<sequence>MTPSTLAALHAACFTTPRPWQATEFADLLTQPVVFLESHPSGFALGRVIADEAELLTLAVDPAHRRAGIGQALMARFLDTACQRGAAQAFLEVAANNAPALALYDRCGFARAGLRRRYYSAPDGQKIDGVVMTRPIA</sequence>
<keyword evidence="7" id="KW-0689">Ribosomal protein</keyword>
<evidence type="ECO:0000256" key="3">
    <source>
        <dbReference type="ARBA" id="ARBA00022679"/>
    </source>
</evidence>
<protein>
    <recommendedName>
        <fullName evidence="5">[Ribosomal protein bS18]-alanine N-acetyltransferase</fullName>
        <ecNumber evidence="5">2.3.1.266</ecNumber>
    </recommendedName>
</protein>
<evidence type="ECO:0000256" key="1">
    <source>
        <dbReference type="ARBA" id="ARBA00005395"/>
    </source>
</evidence>
<dbReference type="PANTHER" id="PTHR43420:SF44">
    <property type="entry name" value="ACETYLTRANSFERASE YPEA"/>
    <property type="match status" value="1"/>
</dbReference>
<comment type="similarity">
    <text evidence="1 5">Belongs to the acetyltransferase family. RimI subfamily.</text>
</comment>
<keyword evidence="8" id="KW-1185">Reference proteome</keyword>
<reference evidence="7 8" key="1">
    <citation type="submission" date="2024-07" db="EMBL/GenBank/DDBJ databases">
        <authorList>
            <person name="Kang M."/>
        </authorList>
    </citation>
    <scope>NUCLEOTIDE SEQUENCE [LARGE SCALE GENOMIC DNA]</scope>
    <source>
        <strain evidence="7 8">DFM31</strain>
    </source>
</reference>
<dbReference type="GO" id="GO:0005840">
    <property type="term" value="C:ribosome"/>
    <property type="evidence" value="ECO:0007669"/>
    <property type="project" value="UniProtKB-KW"/>
</dbReference>
<dbReference type="Proteomes" id="UP001553161">
    <property type="component" value="Unassembled WGS sequence"/>
</dbReference>
<dbReference type="PANTHER" id="PTHR43420">
    <property type="entry name" value="ACETYLTRANSFERASE"/>
    <property type="match status" value="1"/>
</dbReference>
<keyword evidence="4 7" id="KW-0012">Acyltransferase</keyword>
<keyword evidence="3 7" id="KW-0808">Transferase</keyword>
<comment type="subcellular location">
    <subcellularLocation>
        <location evidence="5">Cytoplasm</location>
    </subcellularLocation>
</comment>
<dbReference type="NCBIfam" id="TIGR01575">
    <property type="entry name" value="rimI"/>
    <property type="match status" value="1"/>
</dbReference>
<dbReference type="InterPro" id="IPR050680">
    <property type="entry name" value="YpeA/RimI_acetyltransf"/>
</dbReference>
<comment type="function">
    <text evidence="5">Acetylates the N-terminal alanine of ribosomal protein bS18.</text>
</comment>
<keyword evidence="2 5" id="KW-0963">Cytoplasm</keyword>
<evidence type="ECO:0000256" key="4">
    <source>
        <dbReference type="ARBA" id="ARBA00023315"/>
    </source>
</evidence>
<gene>
    <name evidence="7" type="primary">rimI</name>
    <name evidence="7" type="ORF">AB0T83_03225</name>
</gene>
<dbReference type="RefSeq" id="WP_366191495.1">
    <property type="nucleotide sequence ID" value="NZ_JBFBVU010000002.1"/>
</dbReference>
<name>A0ABV3L2M6_9RHOB</name>
<dbReference type="InterPro" id="IPR000182">
    <property type="entry name" value="GNAT_dom"/>
</dbReference>
<dbReference type="EMBL" id="JBFBVU010000002">
    <property type="protein sequence ID" value="MEV8465794.1"/>
    <property type="molecule type" value="Genomic_DNA"/>
</dbReference>
<dbReference type="InterPro" id="IPR016181">
    <property type="entry name" value="Acyl_CoA_acyltransferase"/>
</dbReference>
<dbReference type="EC" id="2.3.1.266" evidence="5"/>
<evidence type="ECO:0000256" key="5">
    <source>
        <dbReference type="RuleBase" id="RU363094"/>
    </source>
</evidence>
<proteinExistence type="inferred from homology"/>
<dbReference type="GO" id="GO:0008999">
    <property type="term" value="F:protein-N-terminal-alanine acetyltransferase activity"/>
    <property type="evidence" value="ECO:0007669"/>
    <property type="project" value="UniProtKB-EC"/>
</dbReference>
<dbReference type="SUPFAM" id="SSF55729">
    <property type="entry name" value="Acyl-CoA N-acyltransferases (Nat)"/>
    <property type="match status" value="1"/>
</dbReference>
<comment type="caution">
    <text evidence="7">The sequence shown here is derived from an EMBL/GenBank/DDBJ whole genome shotgun (WGS) entry which is preliminary data.</text>
</comment>
<evidence type="ECO:0000256" key="2">
    <source>
        <dbReference type="ARBA" id="ARBA00022490"/>
    </source>
</evidence>
<dbReference type="CDD" id="cd04301">
    <property type="entry name" value="NAT_SF"/>
    <property type="match status" value="1"/>
</dbReference>
<dbReference type="Gene3D" id="3.40.630.30">
    <property type="match status" value="1"/>
</dbReference>
<evidence type="ECO:0000313" key="7">
    <source>
        <dbReference type="EMBL" id="MEV8465794.1"/>
    </source>
</evidence>
<dbReference type="Pfam" id="PF00583">
    <property type="entry name" value="Acetyltransf_1"/>
    <property type="match status" value="1"/>
</dbReference>
<dbReference type="InterPro" id="IPR006464">
    <property type="entry name" value="AcTrfase_RimI/Ard1"/>
</dbReference>
<comment type="catalytic activity">
    <reaction evidence="5">
        <text>N-terminal L-alanyl-[ribosomal protein bS18] + acetyl-CoA = N-terminal N(alpha)-acetyl-L-alanyl-[ribosomal protein bS18] + CoA + H(+)</text>
        <dbReference type="Rhea" id="RHEA:43756"/>
        <dbReference type="Rhea" id="RHEA-COMP:10676"/>
        <dbReference type="Rhea" id="RHEA-COMP:10677"/>
        <dbReference type="ChEBI" id="CHEBI:15378"/>
        <dbReference type="ChEBI" id="CHEBI:57287"/>
        <dbReference type="ChEBI" id="CHEBI:57288"/>
        <dbReference type="ChEBI" id="CHEBI:64718"/>
        <dbReference type="ChEBI" id="CHEBI:83683"/>
        <dbReference type="EC" id="2.3.1.266"/>
    </reaction>
</comment>
<keyword evidence="7" id="KW-0687">Ribonucleoprotein</keyword>
<accession>A0ABV3L2M6</accession>